<dbReference type="Proteomes" id="UP000299102">
    <property type="component" value="Unassembled WGS sequence"/>
</dbReference>
<dbReference type="AlphaFoldDB" id="A0A4C1VVB3"/>
<dbReference type="EMBL" id="BGZK01000422">
    <property type="protein sequence ID" value="GBP42693.1"/>
    <property type="molecule type" value="Genomic_DNA"/>
</dbReference>
<proteinExistence type="predicted"/>
<name>A0A4C1VVB3_EUMVA</name>
<protein>
    <submittedName>
        <fullName evidence="1">Uncharacterized protein</fullName>
    </submittedName>
</protein>
<sequence length="69" mass="8021">MIFDDELCHTGRTLDTCLYSSCALSRGDLWNRRRDVYDLLFLRRTSAPRVRWGFAIHEECSKTHGACVV</sequence>
<reference evidence="1 2" key="1">
    <citation type="journal article" date="2019" name="Commun. Biol.">
        <title>The bagworm genome reveals a unique fibroin gene that provides high tensile strength.</title>
        <authorList>
            <person name="Kono N."/>
            <person name="Nakamura H."/>
            <person name="Ohtoshi R."/>
            <person name="Tomita M."/>
            <person name="Numata K."/>
            <person name="Arakawa K."/>
        </authorList>
    </citation>
    <scope>NUCLEOTIDE SEQUENCE [LARGE SCALE GENOMIC DNA]</scope>
</reference>
<evidence type="ECO:0000313" key="2">
    <source>
        <dbReference type="Proteomes" id="UP000299102"/>
    </source>
</evidence>
<gene>
    <name evidence="1" type="ORF">EVAR_21968_1</name>
</gene>
<keyword evidence="2" id="KW-1185">Reference proteome</keyword>
<organism evidence="1 2">
    <name type="scientific">Eumeta variegata</name>
    <name type="common">Bagworm moth</name>
    <name type="synonym">Eumeta japonica</name>
    <dbReference type="NCBI Taxonomy" id="151549"/>
    <lineage>
        <taxon>Eukaryota</taxon>
        <taxon>Metazoa</taxon>
        <taxon>Ecdysozoa</taxon>
        <taxon>Arthropoda</taxon>
        <taxon>Hexapoda</taxon>
        <taxon>Insecta</taxon>
        <taxon>Pterygota</taxon>
        <taxon>Neoptera</taxon>
        <taxon>Endopterygota</taxon>
        <taxon>Lepidoptera</taxon>
        <taxon>Glossata</taxon>
        <taxon>Ditrysia</taxon>
        <taxon>Tineoidea</taxon>
        <taxon>Psychidae</taxon>
        <taxon>Oiketicinae</taxon>
        <taxon>Eumeta</taxon>
    </lineage>
</organism>
<comment type="caution">
    <text evidence="1">The sequence shown here is derived from an EMBL/GenBank/DDBJ whole genome shotgun (WGS) entry which is preliminary data.</text>
</comment>
<accession>A0A4C1VVB3</accession>
<evidence type="ECO:0000313" key="1">
    <source>
        <dbReference type="EMBL" id="GBP42693.1"/>
    </source>
</evidence>